<organism evidence="9 10">
    <name type="scientific">Anaerococcus martiniensis</name>
    <dbReference type="NCBI Taxonomy" id="3115615"/>
    <lineage>
        <taxon>Bacteria</taxon>
        <taxon>Bacillati</taxon>
        <taxon>Bacillota</taxon>
        <taxon>Tissierellia</taxon>
        <taxon>Tissierellales</taxon>
        <taxon>Peptoniphilaceae</taxon>
        <taxon>Anaerococcus</taxon>
    </lineage>
</organism>
<feature type="transmembrane region" description="Helical" evidence="8">
    <location>
        <begin position="63"/>
        <end position="84"/>
    </location>
</feature>
<keyword evidence="3" id="KW-1003">Cell membrane</keyword>
<comment type="similarity">
    <text evidence="2">Belongs to the MreD family.</text>
</comment>
<dbReference type="EMBL" id="JBGMEI010000002">
    <property type="protein sequence ID" value="MFO3665113.1"/>
    <property type="molecule type" value="Genomic_DNA"/>
</dbReference>
<keyword evidence="5" id="KW-0133">Cell shape</keyword>
<evidence type="ECO:0000256" key="6">
    <source>
        <dbReference type="ARBA" id="ARBA00022989"/>
    </source>
</evidence>
<keyword evidence="7 8" id="KW-0472">Membrane</keyword>
<feature type="transmembrane region" description="Helical" evidence="8">
    <location>
        <begin position="96"/>
        <end position="119"/>
    </location>
</feature>
<proteinExistence type="inferred from homology"/>
<evidence type="ECO:0000256" key="7">
    <source>
        <dbReference type="ARBA" id="ARBA00023136"/>
    </source>
</evidence>
<name>A0ABW9M8C8_9FIRM</name>
<accession>A0ABW9M8C8</accession>
<evidence type="ECO:0000313" key="10">
    <source>
        <dbReference type="Proteomes" id="UP001637996"/>
    </source>
</evidence>
<keyword evidence="4 8" id="KW-0812">Transmembrane</keyword>
<evidence type="ECO:0000256" key="3">
    <source>
        <dbReference type="ARBA" id="ARBA00022475"/>
    </source>
</evidence>
<evidence type="ECO:0000256" key="2">
    <source>
        <dbReference type="ARBA" id="ARBA00007776"/>
    </source>
</evidence>
<sequence>MNKFKTFLVFLISFILQTTIFSKIDIFGANINIIIPAIVALSQILGNKIGPYGAMITGIIEDFLFTNLIGPRALSYFLIGSFVSSDRFNFAKDRPTGLVMTFFASIFNFLLLTLIYFIFTRQNNLMNYLPLPLLIESILNTLIYFVYYHIAKKIMYIPTYRI</sequence>
<gene>
    <name evidence="9" type="primary">mreD</name>
    <name evidence="9" type="ORF">ACCQ41_02445</name>
</gene>
<comment type="subcellular location">
    <subcellularLocation>
        <location evidence="1">Cell membrane</location>
        <topology evidence="1">Multi-pass membrane protein</topology>
    </subcellularLocation>
</comment>
<evidence type="ECO:0000256" key="1">
    <source>
        <dbReference type="ARBA" id="ARBA00004651"/>
    </source>
</evidence>
<evidence type="ECO:0000256" key="5">
    <source>
        <dbReference type="ARBA" id="ARBA00022960"/>
    </source>
</evidence>
<dbReference type="Pfam" id="PF04093">
    <property type="entry name" value="MreD"/>
    <property type="match status" value="1"/>
</dbReference>
<dbReference type="Proteomes" id="UP001637996">
    <property type="component" value="Unassembled WGS sequence"/>
</dbReference>
<dbReference type="RefSeq" id="WP_394022794.1">
    <property type="nucleotide sequence ID" value="NZ_JBGMEI010000002.1"/>
</dbReference>
<evidence type="ECO:0000256" key="8">
    <source>
        <dbReference type="SAM" id="Phobius"/>
    </source>
</evidence>
<reference evidence="9 10" key="1">
    <citation type="journal article" date="2025" name="Anaerobe">
        <title>Description of Anaerococcus kampingiae sp. nov., Anaerococcus groningensis sp. nov., Anaerococcus martiniensis sp. nov., and Anaerococcus cruorum sp. nov., isolated from human clinical specimens.</title>
        <authorList>
            <person name="Boiten K.E."/>
            <person name="Meijer J."/>
            <person name="van Wezel E.M."/>
            <person name="Veloo A.C.M."/>
        </authorList>
    </citation>
    <scope>NUCLEOTIDE SEQUENCE [LARGE SCALE GENOMIC DNA]</scope>
    <source>
        <strain evidence="9 10">ENR0831</strain>
    </source>
</reference>
<feature type="transmembrane region" description="Helical" evidence="8">
    <location>
        <begin position="131"/>
        <end position="151"/>
    </location>
</feature>
<protein>
    <submittedName>
        <fullName evidence="9">Rod shape-determining protein MreD</fullName>
    </submittedName>
</protein>
<keyword evidence="10" id="KW-1185">Reference proteome</keyword>
<keyword evidence="6 8" id="KW-1133">Transmembrane helix</keyword>
<evidence type="ECO:0000313" key="9">
    <source>
        <dbReference type="EMBL" id="MFO3665113.1"/>
    </source>
</evidence>
<evidence type="ECO:0000256" key="4">
    <source>
        <dbReference type="ARBA" id="ARBA00022692"/>
    </source>
</evidence>
<dbReference type="InterPro" id="IPR007227">
    <property type="entry name" value="Cell_shape_determining_MreD"/>
</dbReference>
<comment type="caution">
    <text evidence="9">The sequence shown here is derived from an EMBL/GenBank/DDBJ whole genome shotgun (WGS) entry which is preliminary data.</text>
</comment>